<reference evidence="3" key="1">
    <citation type="journal article" date="2014" name="Int. J. Syst. Evol. Microbiol.">
        <title>Complete genome sequence of Corynebacterium casei LMG S-19264T (=DSM 44701T), isolated from a smear-ripened cheese.</title>
        <authorList>
            <consortium name="US DOE Joint Genome Institute (JGI-PGF)"/>
            <person name="Walter F."/>
            <person name="Albersmeier A."/>
            <person name="Kalinowski J."/>
            <person name="Ruckert C."/>
        </authorList>
    </citation>
    <scope>NUCLEOTIDE SEQUENCE</scope>
    <source>
        <strain evidence="3">CGMCC 1.10859</strain>
    </source>
</reference>
<feature type="domain" description="NusG-like N-terminal" evidence="2">
    <location>
        <begin position="26"/>
        <end position="81"/>
    </location>
</feature>
<reference evidence="4 5" key="2">
    <citation type="submission" date="2016-10" db="EMBL/GenBank/DDBJ databases">
        <authorList>
            <person name="Varghese N."/>
            <person name="Submissions S."/>
        </authorList>
    </citation>
    <scope>NUCLEOTIDE SEQUENCE [LARGE SCALE GENOMIC DNA]</scope>
    <source>
        <strain evidence="4 5">DSM 24802</strain>
    </source>
</reference>
<dbReference type="Pfam" id="PF02357">
    <property type="entry name" value="NusG"/>
    <property type="match status" value="1"/>
</dbReference>
<dbReference type="GO" id="GO:0006354">
    <property type="term" value="P:DNA-templated transcription elongation"/>
    <property type="evidence" value="ECO:0007669"/>
    <property type="project" value="InterPro"/>
</dbReference>
<evidence type="ECO:0000313" key="5">
    <source>
        <dbReference type="Proteomes" id="UP000199541"/>
    </source>
</evidence>
<keyword evidence="1" id="KW-0804">Transcription</keyword>
<dbReference type="Proteomes" id="UP000634647">
    <property type="component" value="Unassembled WGS sequence"/>
</dbReference>
<organism evidence="3 6">
    <name type="scientific">Allgaiera indica</name>
    <dbReference type="NCBI Taxonomy" id="765699"/>
    <lineage>
        <taxon>Bacteria</taxon>
        <taxon>Pseudomonadati</taxon>
        <taxon>Pseudomonadota</taxon>
        <taxon>Alphaproteobacteria</taxon>
        <taxon>Rhodobacterales</taxon>
        <taxon>Paracoccaceae</taxon>
        <taxon>Allgaiera</taxon>
    </lineage>
</organism>
<gene>
    <name evidence="3" type="ORF">GCM10008024_31950</name>
    <name evidence="4" type="ORF">SAMN05444006_12031</name>
</gene>
<dbReference type="SUPFAM" id="SSF82679">
    <property type="entry name" value="N-utilization substance G protein NusG, N-terminal domain"/>
    <property type="match status" value="1"/>
</dbReference>
<sequence>MSESRMSKNNLGEARWLAQLEPNCYQLAECNQTRKIFQIFLPRHHETRRGNGKFSTGLRPLFPGYLFAAFDPTRGLWRAINGT</sequence>
<comment type="caution">
    <text evidence="3">The sequence shown here is derived from an EMBL/GenBank/DDBJ whole genome shotgun (WGS) entry which is preliminary data.</text>
</comment>
<reference evidence="3" key="3">
    <citation type="submission" date="2023-06" db="EMBL/GenBank/DDBJ databases">
        <authorList>
            <person name="Sun Q."/>
            <person name="Zhou Y."/>
        </authorList>
    </citation>
    <scope>NUCLEOTIDE SEQUENCE</scope>
    <source>
        <strain evidence="3">CGMCC 1.10859</strain>
    </source>
</reference>
<proteinExistence type="predicted"/>
<dbReference type="EMBL" id="BNAB01000017">
    <property type="protein sequence ID" value="GHE04514.1"/>
    <property type="molecule type" value="Genomic_DNA"/>
</dbReference>
<protein>
    <submittedName>
        <fullName evidence="4">Transcriptional antiterminator RfaH</fullName>
    </submittedName>
</protein>
<accession>A0AAN5A1J6</accession>
<evidence type="ECO:0000256" key="1">
    <source>
        <dbReference type="ARBA" id="ARBA00023163"/>
    </source>
</evidence>
<dbReference type="InterPro" id="IPR036735">
    <property type="entry name" value="NGN_dom_sf"/>
</dbReference>
<evidence type="ECO:0000313" key="4">
    <source>
        <dbReference type="EMBL" id="SDX57035.1"/>
    </source>
</evidence>
<name>A0AAN5A1J6_9RHOB</name>
<dbReference type="EMBL" id="FNOB01000020">
    <property type="protein sequence ID" value="SDX57035.1"/>
    <property type="molecule type" value="Genomic_DNA"/>
</dbReference>
<dbReference type="AlphaFoldDB" id="A0AAN5A1J6"/>
<evidence type="ECO:0000259" key="2">
    <source>
        <dbReference type="Pfam" id="PF02357"/>
    </source>
</evidence>
<dbReference type="Gene3D" id="3.30.70.940">
    <property type="entry name" value="NusG, N-terminal domain"/>
    <property type="match status" value="1"/>
</dbReference>
<dbReference type="InterPro" id="IPR006645">
    <property type="entry name" value="NGN-like_dom"/>
</dbReference>
<evidence type="ECO:0000313" key="6">
    <source>
        <dbReference type="Proteomes" id="UP000634647"/>
    </source>
</evidence>
<keyword evidence="5" id="KW-1185">Reference proteome</keyword>
<dbReference type="Proteomes" id="UP000199541">
    <property type="component" value="Unassembled WGS sequence"/>
</dbReference>
<evidence type="ECO:0000313" key="3">
    <source>
        <dbReference type="EMBL" id="GHE04514.1"/>
    </source>
</evidence>